<dbReference type="PANTHER" id="PTHR43792:SF1">
    <property type="entry name" value="N-ACETYLTRANSFERASE DOMAIN-CONTAINING PROTEIN"/>
    <property type="match status" value="1"/>
</dbReference>
<organism evidence="2 3">
    <name type="scientific">Rhodococcus oryzae</name>
    <dbReference type="NCBI Taxonomy" id="2571143"/>
    <lineage>
        <taxon>Bacteria</taxon>
        <taxon>Bacillati</taxon>
        <taxon>Actinomycetota</taxon>
        <taxon>Actinomycetes</taxon>
        <taxon>Mycobacteriales</taxon>
        <taxon>Nocardiaceae</taxon>
        <taxon>Rhodococcus</taxon>
    </lineage>
</organism>
<comment type="caution">
    <text evidence="2">The sequence shown here is derived from an EMBL/GenBank/DDBJ whole genome shotgun (WGS) entry which is preliminary data.</text>
</comment>
<dbReference type="Pfam" id="PF13302">
    <property type="entry name" value="Acetyltransf_3"/>
    <property type="match status" value="1"/>
</dbReference>
<dbReference type="InterPro" id="IPR000182">
    <property type="entry name" value="GNAT_dom"/>
</dbReference>
<gene>
    <name evidence="2" type="ORF">FCG67_09170</name>
</gene>
<dbReference type="SUPFAM" id="SSF55729">
    <property type="entry name" value="Acyl-CoA N-acyltransferases (Nat)"/>
    <property type="match status" value="1"/>
</dbReference>
<evidence type="ECO:0000259" key="1">
    <source>
        <dbReference type="PROSITE" id="PS51186"/>
    </source>
</evidence>
<feature type="domain" description="N-acetyltransferase" evidence="1">
    <location>
        <begin position="14"/>
        <end position="172"/>
    </location>
</feature>
<accession>A0ABY2RLV4</accession>
<dbReference type="EMBL" id="SUMD01000004">
    <property type="protein sequence ID" value="TJZ78237.1"/>
    <property type="molecule type" value="Genomic_DNA"/>
</dbReference>
<sequence>MNVGRQTILSTERVRLTTWLPSDLQDLAELHADPVTMRFIGHGRPETVDEACSRIVEYRNEQGHRGWTKWRVEDNDGDMIGRAGFGESDAGRELAYALRPDHWNRGLATEIAEALVRWHLEHPPVGPASSSLCAYVEVGNQASVRVLEKVGFTFVDRRFYKGVTCDFFQFPAASRSRTV</sequence>
<dbReference type="Proteomes" id="UP000305109">
    <property type="component" value="Unassembled WGS sequence"/>
</dbReference>
<dbReference type="InterPro" id="IPR016181">
    <property type="entry name" value="Acyl_CoA_acyltransferase"/>
</dbReference>
<proteinExistence type="predicted"/>
<evidence type="ECO:0000313" key="2">
    <source>
        <dbReference type="EMBL" id="TJZ78237.1"/>
    </source>
</evidence>
<reference evidence="2 3" key="1">
    <citation type="submission" date="2019-04" db="EMBL/GenBank/DDBJ databases">
        <title>Rhodococcus oryzae sp. nov., a novel actinomycete isolated from rhizosphere soil of rice (Oryza sativa L.).</title>
        <authorList>
            <person name="Li C."/>
        </authorList>
    </citation>
    <scope>NUCLEOTIDE SEQUENCE [LARGE SCALE GENOMIC DNA]</scope>
    <source>
        <strain evidence="2 3">NEAU-CX67</strain>
    </source>
</reference>
<dbReference type="InterPro" id="IPR051531">
    <property type="entry name" value="N-acetyltransferase"/>
</dbReference>
<dbReference type="PANTHER" id="PTHR43792">
    <property type="entry name" value="GNAT FAMILY, PUTATIVE (AFU_ORTHOLOGUE AFUA_3G00765)-RELATED-RELATED"/>
    <property type="match status" value="1"/>
</dbReference>
<keyword evidence="3" id="KW-1185">Reference proteome</keyword>
<dbReference type="PROSITE" id="PS51186">
    <property type="entry name" value="GNAT"/>
    <property type="match status" value="1"/>
</dbReference>
<name>A0ABY2RLV4_9NOCA</name>
<dbReference type="Gene3D" id="3.40.630.30">
    <property type="match status" value="1"/>
</dbReference>
<dbReference type="RefSeq" id="WP_136909157.1">
    <property type="nucleotide sequence ID" value="NZ_SUMD01000004.1"/>
</dbReference>
<evidence type="ECO:0000313" key="3">
    <source>
        <dbReference type="Proteomes" id="UP000305109"/>
    </source>
</evidence>
<protein>
    <submittedName>
        <fullName evidence="2">GNAT family N-acetyltransferase</fullName>
    </submittedName>
</protein>